<keyword evidence="14" id="KW-1185">Reference proteome</keyword>
<keyword evidence="3" id="KW-0723">Serine/threonine-protein kinase</keyword>
<dbReference type="FunFam" id="3.30.200.20:FF:000097">
    <property type="entry name" value="Probable serine/threonine-protein kinase nek1"/>
    <property type="match status" value="1"/>
</dbReference>
<dbReference type="InterPro" id="IPR011009">
    <property type="entry name" value="Kinase-like_dom_sf"/>
</dbReference>
<dbReference type="OrthoDB" id="248923at2759"/>
<protein>
    <recommendedName>
        <fullName evidence="2">non-specific serine/threonine protein kinase</fullName>
        <ecNumber evidence="2">2.7.11.1</ecNumber>
    </recommendedName>
</protein>
<feature type="region of interest" description="Disordered" evidence="11">
    <location>
        <begin position="507"/>
        <end position="574"/>
    </location>
</feature>
<comment type="catalytic activity">
    <reaction evidence="9">
        <text>L-seryl-[protein] + ATP = O-phospho-L-seryl-[protein] + ADP + H(+)</text>
        <dbReference type="Rhea" id="RHEA:17989"/>
        <dbReference type="Rhea" id="RHEA-COMP:9863"/>
        <dbReference type="Rhea" id="RHEA-COMP:11604"/>
        <dbReference type="ChEBI" id="CHEBI:15378"/>
        <dbReference type="ChEBI" id="CHEBI:29999"/>
        <dbReference type="ChEBI" id="CHEBI:30616"/>
        <dbReference type="ChEBI" id="CHEBI:83421"/>
        <dbReference type="ChEBI" id="CHEBI:456216"/>
        <dbReference type="EC" id="2.7.11.1"/>
    </reaction>
</comment>
<dbReference type="SMART" id="SM00220">
    <property type="entry name" value="S_TKc"/>
    <property type="match status" value="1"/>
</dbReference>
<feature type="coiled-coil region" evidence="10">
    <location>
        <begin position="264"/>
        <end position="301"/>
    </location>
</feature>
<dbReference type="EMBL" id="CCKQ01009444">
    <property type="protein sequence ID" value="CDW80923.1"/>
    <property type="molecule type" value="Genomic_DNA"/>
</dbReference>
<dbReference type="Gene3D" id="3.30.200.20">
    <property type="entry name" value="Phosphorylase Kinase, domain 1"/>
    <property type="match status" value="1"/>
</dbReference>
<evidence type="ECO:0000259" key="12">
    <source>
        <dbReference type="PROSITE" id="PS50011"/>
    </source>
</evidence>
<dbReference type="InterPro" id="IPR000719">
    <property type="entry name" value="Prot_kinase_dom"/>
</dbReference>
<dbReference type="EC" id="2.7.11.1" evidence="2"/>
<dbReference type="InterPro" id="IPR051131">
    <property type="entry name" value="NEK_Ser/Thr_kinase_NIMA"/>
</dbReference>
<reference evidence="13 14" key="1">
    <citation type="submission" date="2014-06" db="EMBL/GenBank/DDBJ databases">
        <authorList>
            <person name="Swart Estienne"/>
        </authorList>
    </citation>
    <scope>NUCLEOTIDE SEQUENCE [LARGE SCALE GENOMIC DNA]</scope>
    <source>
        <strain evidence="13 14">130c</strain>
    </source>
</reference>
<comment type="catalytic activity">
    <reaction evidence="8">
        <text>L-threonyl-[protein] + ATP = O-phospho-L-threonyl-[protein] + ADP + H(+)</text>
        <dbReference type="Rhea" id="RHEA:46608"/>
        <dbReference type="Rhea" id="RHEA-COMP:11060"/>
        <dbReference type="Rhea" id="RHEA-COMP:11605"/>
        <dbReference type="ChEBI" id="CHEBI:15378"/>
        <dbReference type="ChEBI" id="CHEBI:30013"/>
        <dbReference type="ChEBI" id="CHEBI:30616"/>
        <dbReference type="ChEBI" id="CHEBI:61977"/>
        <dbReference type="ChEBI" id="CHEBI:456216"/>
        <dbReference type="EC" id="2.7.11.1"/>
    </reaction>
</comment>
<evidence type="ECO:0000256" key="3">
    <source>
        <dbReference type="ARBA" id="ARBA00022527"/>
    </source>
</evidence>
<keyword evidence="6 13" id="KW-0418">Kinase</keyword>
<feature type="region of interest" description="Disordered" evidence="11">
    <location>
        <begin position="644"/>
        <end position="668"/>
    </location>
</feature>
<dbReference type="PANTHER" id="PTHR44899:SF10">
    <property type="entry name" value="NIMA-RELATED KINASE 2"/>
    <property type="match status" value="1"/>
</dbReference>
<feature type="compositionally biased region" description="Low complexity" evidence="11">
    <location>
        <begin position="369"/>
        <end position="384"/>
    </location>
</feature>
<dbReference type="InParanoid" id="A0A078AJG7"/>
<proteinExistence type="inferred from homology"/>
<feature type="compositionally biased region" description="Polar residues" evidence="11">
    <location>
        <begin position="531"/>
        <end position="557"/>
    </location>
</feature>
<dbReference type="GO" id="GO:0004674">
    <property type="term" value="F:protein serine/threonine kinase activity"/>
    <property type="evidence" value="ECO:0007669"/>
    <property type="project" value="UniProtKB-KW"/>
</dbReference>
<organism evidence="13 14">
    <name type="scientific">Stylonychia lemnae</name>
    <name type="common">Ciliate</name>
    <dbReference type="NCBI Taxonomy" id="5949"/>
    <lineage>
        <taxon>Eukaryota</taxon>
        <taxon>Sar</taxon>
        <taxon>Alveolata</taxon>
        <taxon>Ciliophora</taxon>
        <taxon>Intramacronucleata</taxon>
        <taxon>Spirotrichea</taxon>
        <taxon>Stichotrichia</taxon>
        <taxon>Sporadotrichida</taxon>
        <taxon>Oxytrichidae</taxon>
        <taxon>Stylonychinae</taxon>
        <taxon>Stylonychia</taxon>
    </lineage>
</organism>
<gene>
    <name evidence="13" type="primary">Contig4485.g4786</name>
    <name evidence="13" type="ORF">STYLEM_9929</name>
</gene>
<evidence type="ECO:0000256" key="7">
    <source>
        <dbReference type="ARBA" id="ARBA00022840"/>
    </source>
</evidence>
<feature type="region of interest" description="Disordered" evidence="11">
    <location>
        <begin position="705"/>
        <end position="729"/>
    </location>
</feature>
<dbReference type="AlphaFoldDB" id="A0A078AJG7"/>
<keyword evidence="5" id="KW-0547">Nucleotide-binding</keyword>
<evidence type="ECO:0000256" key="8">
    <source>
        <dbReference type="ARBA" id="ARBA00047899"/>
    </source>
</evidence>
<dbReference type="CDD" id="cd08217">
    <property type="entry name" value="STKc_Nek2"/>
    <property type="match status" value="1"/>
</dbReference>
<feature type="region of interest" description="Disordered" evidence="11">
    <location>
        <begin position="404"/>
        <end position="438"/>
    </location>
</feature>
<dbReference type="InterPro" id="IPR008271">
    <property type="entry name" value="Ser/Thr_kinase_AS"/>
</dbReference>
<evidence type="ECO:0000313" key="13">
    <source>
        <dbReference type="EMBL" id="CDW80923.1"/>
    </source>
</evidence>
<feature type="compositionally biased region" description="Polar residues" evidence="11">
    <location>
        <begin position="719"/>
        <end position="729"/>
    </location>
</feature>
<evidence type="ECO:0000256" key="5">
    <source>
        <dbReference type="ARBA" id="ARBA00022741"/>
    </source>
</evidence>
<feature type="compositionally biased region" description="Polar residues" evidence="11">
    <location>
        <begin position="605"/>
        <end position="628"/>
    </location>
</feature>
<evidence type="ECO:0000256" key="10">
    <source>
        <dbReference type="SAM" id="Coils"/>
    </source>
</evidence>
<evidence type="ECO:0000256" key="9">
    <source>
        <dbReference type="ARBA" id="ARBA00048679"/>
    </source>
</evidence>
<dbReference type="PANTHER" id="PTHR44899">
    <property type="entry name" value="CAMK FAMILY PROTEIN KINASE"/>
    <property type="match status" value="1"/>
</dbReference>
<evidence type="ECO:0000256" key="2">
    <source>
        <dbReference type="ARBA" id="ARBA00012513"/>
    </source>
</evidence>
<accession>A0A078AJG7</accession>
<evidence type="ECO:0000256" key="11">
    <source>
        <dbReference type="SAM" id="MobiDB-lite"/>
    </source>
</evidence>
<sequence>MENYERLEEIGKGSYGSVYKIRRKSDNQILVWKELDYGRMTEREKSQVVQEVNILSQLNHPNIVKYFDKIVDKEQKKIYIIMEYCENGDMAQLIKKCKTERDHVAEDVVWKIFVQIILALKECHNRKEGKVLHRDLKPGNVFFDIGNNVKLGDFGLSRILSQESEYAHTNVGTPYYMSPEQINEAQYNEKTDIWSSGCVLYEIIALRPPFEASNHLALAQKIIGGKIERIPERYSEDLQNVIEWMLSTEPEKRPSVNELSDIPKIKLRMKEREMRQEYAQLKQTDTDITKRMEELKKWEDEITLREDALREREHKAQQLKLQISQSSGGLGVMKSMELYQSMDNQMAFDKILHKYQMENSNESSNFRKNSQQSQSYSNQGQNDSMDNKYFQTTSQSSVTEILKKARQQSGSNKRPDHSNKQSSICELNDHNKTRRVDSQNRLFGDVSIASSIDASSVQMMGTGKKLHIHYSTASNNGTPKDIKFAPNATFDNTLIQNSMDSQKISTFQLSSKVQNSQQQNGPDSYRRQQEQSDNQNLTRNDSYTKTQDGSQQITSLRQGLPKKGSKISSRDQQSSATNIFKQINAQIQNGCHPRVQSAIPKGDSNIKSTQQLPPQSATSNSQKNQTPQLQIPNSLAERLALKDMEQPNNGRSSNLQKRPSSSSGCNSLTRISSMNQKQIQLQQQQQQLMQQQQQFQYHIQNNDQMSQQLNSMNNSSCNTAQNSSHKIKQ</sequence>
<comment type="similarity">
    <text evidence="1">Belongs to the protein kinase superfamily. NEK Ser/Thr protein kinase family. NIMA subfamily.</text>
</comment>
<dbReference type="Pfam" id="PF00069">
    <property type="entry name" value="Pkinase"/>
    <property type="match status" value="1"/>
</dbReference>
<dbReference type="OMA" id="ESEYAHT"/>
<dbReference type="Proteomes" id="UP000039865">
    <property type="component" value="Unassembled WGS sequence"/>
</dbReference>
<evidence type="ECO:0000256" key="4">
    <source>
        <dbReference type="ARBA" id="ARBA00022679"/>
    </source>
</evidence>
<feature type="region of interest" description="Disordered" evidence="11">
    <location>
        <begin position="359"/>
        <end position="388"/>
    </location>
</feature>
<feature type="compositionally biased region" description="Polar residues" evidence="11">
    <location>
        <begin position="507"/>
        <end position="522"/>
    </location>
</feature>
<keyword evidence="7" id="KW-0067">ATP-binding</keyword>
<keyword evidence="4" id="KW-0808">Transferase</keyword>
<dbReference type="Gene3D" id="1.10.510.10">
    <property type="entry name" value="Transferase(Phosphotransferase) domain 1"/>
    <property type="match status" value="1"/>
</dbReference>
<feature type="region of interest" description="Disordered" evidence="11">
    <location>
        <begin position="594"/>
        <end position="628"/>
    </location>
</feature>
<feature type="compositionally biased region" description="Polar residues" evidence="11">
    <location>
        <begin position="646"/>
        <end position="668"/>
    </location>
</feature>
<evidence type="ECO:0000256" key="6">
    <source>
        <dbReference type="ARBA" id="ARBA00022777"/>
    </source>
</evidence>
<dbReference type="PROSITE" id="PS00108">
    <property type="entry name" value="PROTEIN_KINASE_ST"/>
    <property type="match status" value="1"/>
</dbReference>
<feature type="compositionally biased region" description="Basic and acidic residues" evidence="11">
    <location>
        <begin position="427"/>
        <end position="438"/>
    </location>
</feature>
<feature type="compositionally biased region" description="Low complexity" evidence="11">
    <location>
        <begin position="705"/>
        <end position="718"/>
    </location>
</feature>
<dbReference type="GO" id="GO:0005524">
    <property type="term" value="F:ATP binding"/>
    <property type="evidence" value="ECO:0007669"/>
    <property type="project" value="UniProtKB-KW"/>
</dbReference>
<name>A0A078AJG7_STYLE</name>
<feature type="domain" description="Protein kinase" evidence="12">
    <location>
        <begin position="4"/>
        <end position="265"/>
    </location>
</feature>
<evidence type="ECO:0000256" key="1">
    <source>
        <dbReference type="ARBA" id="ARBA00010886"/>
    </source>
</evidence>
<dbReference type="SUPFAM" id="SSF56112">
    <property type="entry name" value="Protein kinase-like (PK-like)"/>
    <property type="match status" value="1"/>
</dbReference>
<keyword evidence="10" id="KW-0175">Coiled coil</keyword>
<feature type="compositionally biased region" description="Polar residues" evidence="11">
    <location>
        <begin position="359"/>
        <end position="368"/>
    </location>
</feature>
<dbReference type="PROSITE" id="PS50011">
    <property type="entry name" value="PROTEIN_KINASE_DOM"/>
    <property type="match status" value="1"/>
</dbReference>
<evidence type="ECO:0000313" key="14">
    <source>
        <dbReference type="Proteomes" id="UP000039865"/>
    </source>
</evidence>